<dbReference type="Gene3D" id="3.40.50.2300">
    <property type="match status" value="1"/>
</dbReference>
<dbReference type="InterPro" id="IPR050469">
    <property type="entry name" value="Diguanylate_Cyclase"/>
</dbReference>
<dbReference type="GO" id="GO:0000160">
    <property type="term" value="P:phosphorelay signal transduction system"/>
    <property type="evidence" value="ECO:0007669"/>
    <property type="project" value="InterPro"/>
</dbReference>
<protein>
    <recommendedName>
        <fullName evidence="1">diguanylate cyclase</fullName>
        <ecNumber evidence="1">2.7.7.65</ecNumber>
    </recommendedName>
</protein>
<dbReference type="FunFam" id="3.30.70.270:FF:000001">
    <property type="entry name" value="Diguanylate cyclase domain protein"/>
    <property type="match status" value="1"/>
</dbReference>
<dbReference type="Pfam" id="PF00072">
    <property type="entry name" value="Response_reg"/>
    <property type="match status" value="1"/>
</dbReference>
<dbReference type="InterPro" id="IPR043128">
    <property type="entry name" value="Rev_trsase/Diguanyl_cyclase"/>
</dbReference>
<evidence type="ECO:0000256" key="3">
    <source>
        <dbReference type="PROSITE-ProRule" id="PRU00169"/>
    </source>
</evidence>
<dbReference type="GO" id="GO:0043709">
    <property type="term" value="P:cell adhesion involved in single-species biofilm formation"/>
    <property type="evidence" value="ECO:0007669"/>
    <property type="project" value="TreeGrafter"/>
</dbReference>
<dbReference type="CDD" id="cd01949">
    <property type="entry name" value="GGDEF"/>
    <property type="match status" value="1"/>
</dbReference>
<dbReference type="SUPFAM" id="SSF52172">
    <property type="entry name" value="CheY-like"/>
    <property type="match status" value="1"/>
</dbReference>
<accession>A0A4S8FCJ6</accession>
<dbReference type="PROSITE" id="PS50887">
    <property type="entry name" value="GGDEF"/>
    <property type="match status" value="1"/>
</dbReference>
<comment type="catalytic activity">
    <reaction evidence="2">
        <text>2 GTP = 3',3'-c-di-GMP + 2 diphosphate</text>
        <dbReference type="Rhea" id="RHEA:24898"/>
        <dbReference type="ChEBI" id="CHEBI:33019"/>
        <dbReference type="ChEBI" id="CHEBI:37565"/>
        <dbReference type="ChEBI" id="CHEBI:58805"/>
        <dbReference type="EC" id="2.7.7.65"/>
    </reaction>
</comment>
<feature type="modified residue" description="4-aspartylphosphate" evidence="3">
    <location>
        <position position="61"/>
    </location>
</feature>
<comment type="caution">
    <text evidence="6">The sequence shown here is derived from an EMBL/GenBank/DDBJ whole genome shotgun (WGS) entry which is preliminary data.</text>
</comment>
<dbReference type="SMART" id="SM00448">
    <property type="entry name" value="REC"/>
    <property type="match status" value="1"/>
</dbReference>
<organism evidence="6 7">
    <name type="scientific">Lampropedia puyangensis</name>
    <dbReference type="NCBI Taxonomy" id="1330072"/>
    <lineage>
        <taxon>Bacteria</taxon>
        <taxon>Pseudomonadati</taxon>
        <taxon>Pseudomonadota</taxon>
        <taxon>Betaproteobacteria</taxon>
        <taxon>Burkholderiales</taxon>
        <taxon>Comamonadaceae</taxon>
        <taxon>Lampropedia</taxon>
    </lineage>
</organism>
<keyword evidence="7" id="KW-1185">Reference proteome</keyword>
<evidence type="ECO:0000256" key="2">
    <source>
        <dbReference type="ARBA" id="ARBA00034247"/>
    </source>
</evidence>
<dbReference type="AlphaFoldDB" id="A0A4S8FCJ6"/>
<keyword evidence="3" id="KW-0597">Phosphoprotein</keyword>
<dbReference type="Pfam" id="PF00990">
    <property type="entry name" value="GGDEF"/>
    <property type="match status" value="1"/>
</dbReference>
<gene>
    <name evidence="6" type="ORF">E9531_01975</name>
</gene>
<dbReference type="InterPro" id="IPR000160">
    <property type="entry name" value="GGDEF_dom"/>
</dbReference>
<dbReference type="OrthoDB" id="9813903at2"/>
<sequence>MASPTTLDPFSILVVEDHPAVRSMLVHMLHNAGAQTIWQANSRQQAQALFQDHHPDLVLLDVILPDGTGLEVVEHIRALEASTHNSVWTPILFLSSLHDEQAIWQGIEAGGDDYLVKPVTATILSAKLRAMQRLLNMRRQLMGISQDLQNANERLNHLVEVDGLTGLVNRRGFDRLLELEYRSALREQQPLSLILCDIDFFKHYNDACGHLQGDLVLKQASHLLSSVCLRPRDVAARYGGEEFALVLPNTPKAGALTLARGLTHVFKQYPQPHPHSSAADYITLSGGIVTLDPHAHPNTGAHRDQLIMQADIALYAAKARGRNRFVHIDEV</sequence>
<dbReference type="PANTHER" id="PTHR45138:SF9">
    <property type="entry name" value="DIGUANYLATE CYCLASE DGCM-RELATED"/>
    <property type="match status" value="1"/>
</dbReference>
<evidence type="ECO:0000256" key="1">
    <source>
        <dbReference type="ARBA" id="ARBA00012528"/>
    </source>
</evidence>
<dbReference type="RefSeq" id="WP_136572043.1">
    <property type="nucleotide sequence ID" value="NZ_STFG01000001.1"/>
</dbReference>
<dbReference type="InterPro" id="IPR001789">
    <property type="entry name" value="Sig_transdc_resp-reg_receiver"/>
</dbReference>
<dbReference type="InterPro" id="IPR011006">
    <property type="entry name" value="CheY-like_superfamily"/>
</dbReference>
<dbReference type="GO" id="GO:1902201">
    <property type="term" value="P:negative regulation of bacterial-type flagellum-dependent cell motility"/>
    <property type="evidence" value="ECO:0007669"/>
    <property type="project" value="TreeGrafter"/>
</dbReference>
<evidence type="ECO:0000259" key="4">
    <source>
        <dbReference type="PROSITE" id="PS50110"/>
    </source>
</evidence>
<dbReference type="EMBL" id="STFG01000001">
    <property type="protein sequence ID" value="THU05333.1"/>
    <property type="molecule type" value="Genomic_DNA"/>
</dbReference>
<dbReference type="SMART" id="SM00267">
    <property type="entry name" value="GGDEF"/>
    <property type="match status" value="1"/>
</dbReference>
<feature type="domain" description="GGDEF" evidence="5">
    <location>
        <begin position="189"/>
        <end position="330"/>
    </location>
</feature>
<proteinExistence type="predicted"/>
<dbReference type="SUPFAM" id="SSF55073">
    <property type="entry name" value="Nucleotide cyclase"/>
    <property type="match status" value="1"/>
</dbReference>
<dbReference type="Proteomes" id="UP000308917">
    <property type="component" value="Unassembled WGS sequence"/>
</dbReference>
<evidence type="ECO:0000313" key="7">
    <source>
        <dbReference type="Proteomes" id="UP000308917"/>
    </source>
</evidence>
<dbReference type="NCBIfam" id="TIGR00254">
    <property type="entry name" value="GGDEF"/>
    <property type="match status" value="1"/>
</dbReference>
<dbReference type="InterPro" id="IPR029787">
    <property type="entry name" value="Nucleotide_cyclase"/>
</dbReference>
<dbReference type="GO" id="GO:0005886">
    <property type="term" value="C:plasma membrane"/>
    <property type="evidence" value="ECO:0007669"/>
    <property type="project" value="TreeGrafter"/>
</dbReference>
<dbReference type="PANTHER" id="PTHR45138">
    <property type="entry name" value="REGULATORY COMPONENTS OF SENSORY TRANSDUCTION SYSTEM"/>
    <property type="match status" value="1"/>
</dbReference>
<name>A0A4S8FCJ6_9BURK</name>
<dbReference type="EC" id="2.7.7.65" evidence="1"/>
<feature type="domain" description="Response regulatory" evidence="4">
    <location>
        <begin position="11"/>
        <end position="132"/>
    </location>
</feature>
<dbReference type="Gene3D" id="3.30.70.270">
    <property type="match status" value="1"/>
</dbReference>
<dbReference type="PROSITE" id="PS50110">
    <property type="entry name" value="RESPONSE_REGULATORY"/>
    <property type="match status" value="1"/>
</dbReference>
<evidence type="ECO:0000259" key="5">
    <source>
        <dbReference type="PROSITE" id="PS50887"/>
    </source>
</evidence>
<reference evidence="6 7" key="1">
    <citation type="journal article" date="2015" name="Antonie Van Leeuwenhoek">
        <title>Lampropedia puyangensis sp. nov., isolated from symptomatic bark of Populus ? euramericana canker and emended description of Lampropedia hyalina (Ehrenberg 1832) Lee et al. 2004.</title>
        <authorList>
            <person name="Li Y."/>
            <person name="Wang T."/>
            <person name="Piao C.G."/>
            <person name="Wang L.F."/>
            <person name="Tian G.Z."/>
            <person name="Zhu T.H."/>
            <person name="Guo M.W."/>
        </authorList>
    </citation>
    <scope>NUCLEOTIDE SEQUENCE [LARGE SCALE GENOMIC DNA]</scope>
    <source>
        <strain evidence="6 7">2-bin</strain>
    </source>
</reference>
<dbReference type="GO" id="GO:0052621">
    <property type="term" value="F:diguanylate cyclase activity"/>
    <property type="evidence" value="ECO:0007669"/>
    <property type="project" value="UniProtKB-EC"/>
</dbReference>
<evidence type="ECO:0000313" key="6">
    <source>
        <dbReference type="EMBL" id="THU05333.1"/>
    </source>
</evidence>